<dbReference type="Pfam" id="PF03992">
    <property type="entry name" value="ABM"/>
    <property type="match status" value="1"/>
</dbReference>
<dbReference type="GO" id="GO:0004497">
    <property type="term" value="F:monooxygenase activity"/>
    <property type="evidence" value="ECO:0007669"/>
    <property type="project" value="UniProtKB-KW"/>
</dbReference>
<dbReference type="InterPro" id="IPR050404">
    <property type="entry name" value="Heme-degrading_MO"/>
</dbReference>
<dbReference type="eggNOG" id="COG2329">
    <property type="taxonomic scope" value="Bacteria"/>
</dbReference>
<dbReference type="PANTHER" id="PTHR34474">
    <property type="entry name" value="SIGNAL TRANSDUCTION PROTEIN TRAP"/>
    <property type="match status" value="1"/>
</dbReference>
<dbReference type="EMBL" id="CP000283">
    <property type="protein sequence ID" value="ABE39587.1"/>
    <property type="molecule type" value="Genomic_DNA"/>
</dbReference>
<dbReference type="InterPro" id="IPR007138">
    <property type="entry name" value="ABM_dom"/>
</dbReference>
<accession>Q138A2</accession>
<dbReference type="HOGENOM" id="CLU_141544_0_0_5"/>
<name>Q138A2_RHOPS</name>
<protein>
    <submittedName>
        <fullName evidence="2">Antibiotic biosynthesis monooxygenase</fullName>
    </submittedName>
</protein>
<dbReference type="STRING" id="316057.RPD_2355"/>
<dbReference type="PANTHER" id="PTHR34474:SF2">
    <property type="entry name" value="SIGNAL TRANSDUCTION PROTEIN TRAP"/>
    <property type="match status" value="1"/>
</dbReference>
<evidence type="ECO:0000259" key="1">
    <source>
        <dbReference type="PROSITE" id="PS51725"/>
    </source>
</evidence>
<dbReference type="InterPro" id="IPR011008">
    <property type="entry name" value="Dimeric_a/b-barrel"/>
</dbReference>
<dbReference type="SUPFAM" id="SSF54909">
    <property type="entry name" value="Dimeric alpha+beta barrel"/>
    <property type="match status" value="1"/>
</dbReference>
<sequence>MHSNPPGAGATAPRVAAYQVNKGKGDEMFIAMNRFQVKRGAEPSFEAIWSARESYLGEMKGFIEFHLLKGPVSDDHTLYSTHTTWADKAAFEAWTTSEQFRRSHARAGNDTGQSLYLGHPRFEGFEVLRTERKSEEAA</sequence>
<dbReference type="PROSITE" id="PS51725">
    <property type="entry name" value="ABM"/>
    <property type="match status" value="1"/>
</dbReference>
<dbReference type="Gene3D" id="3.30.70.100">
    <property type="match status" value="1"/>
</dbReference>
<dbReference type="Proteomes" id="UP000001818">
    <property type="component" value="Chromosome"/>
</dbReference>
<gene>
    <name evidence="2" type="ordered locus">RPD_2355</name>
</gene>
<organism evidence="2 3">
    <name type="scientific">Rhodopseudomonas palustris (strain BisB5)</name>
    <dbReference type="NCBI Taxonomy" id="316057"/>
    <lineage>
        <taxon>Bacteria</taxon>
        <taxon>Pseudomonadati</taxon>
        <taxon>Pseudomonadota</taxon>
        <taxon>Alphaproteobacteria</taxon>
        <taxon>Hyphomicrobiales</taxon>
        <taxon>Nitrobacteraceae</taxon>
        <taxon>Rhodopseudomonas</taxon>
    </lineage>
</organism>
<feature type="domain" description="ABM" evidence="1">
    <location>
        <begin position="29"/>
        <end position="122"/>
    </location>
</feature>
<proteinExistence type="predicted"/>
<keyword evidence="2" id="KW-0560">Oxidoreductase</keyword>
<dbReference type="KEGG" id="rpd:RPD_2355"/>
<evidence type="ECO:0000313" key="2">
    <source>
        <dbReference type="EMBL" id="ABE39587.1"/>
    </source>
</evidence>
<reference evidence="2 3" key="1">
    <citation type="submission" date="2006-03" db="EMBL/GenBank/DDBJ databases">
        <title>Complete sequence of Rhodopseudomonas palustris BisB5.</title>
        <authorList>
            <consortium name="US DOE Joint Genome Institute"/>
            <person name="Copeland A."/>
            <person name="Lucas S."/>
            <person name="Lapidus A."/>
            <person name="Barry K."/>
            <person name="Detter J.C."/>
            <person name="Glavina del Rio T."/>
            <person name="Hammon N."/>
            <person name="Israni S."/>
            <person name="Dalin E."/>
            <person name="Tice H."/>
            <person name="Pitluck S."/>
            <person name="Chain P."/>
            <person name="Malfatti S."/>
            <person name="Shin M."/>
            <person name="Vergez L."/>
            <person name="Schmutz J."/>
            <person name="Larimer F."/>
            <person name="Land M."/>
            <person name="Hauser L."/>
            <person name="Pelletier D.A."/>
            <person name="Kyrpides N."/>
            <person name="Lykidis A."/>
            <person name="Oda Y."/>
            <person name="Harwood C.S."/>
            <person name="Richardson P."/>
        </authorList>
    </citation>
    <scope>NUCLEOTIDE SEQUENCE [LARGE SCALE GENOMIC DNA]</scope>
    <source>
        <strain evidence="2 3">BisB5</strain>
    </source>
</reference>
<dbReference type="AlphaFoldDB" id="Q138A2"/>
<keyword evidence="2" id="KW-0503">Monooxygenase</keyword>
<evidence type="ECO:0000313" key="3">
    <source>
        <dbReference type="Proteomes" id="UP000001818"/>
    </source>
</evidence>